<comment type="caution">
    <text evidence="1">The sequence shown here is derived from an EMBL/GenBank/DDBJ whole genome shotgun (WGS) entry which is preliminary data.</text>
</comment>
<dbReference type="Proteomes" id="UP000034090">
    <property type="component" value="Unassembled WGS sequence"/>
</dbReference>
<accession>A0A0G1FRS3</accession>
<name>A0A0G1FRS3_9BACT</name>
<dbReference type="STRING" id="1618578.UV74_C0009G0001"/>
<evidence type="ECO:0000313" key="2">
    <source>
        <dbReference type="Proteomes" id="UP000034090"/>
    </source>
</evidence>
<dbReference type="EMBL" id="LCFQ01000009">
    <property type="protein sequence ID" value="KKS97721.1"/>
    <property type="molecule type" value="Genomic_DNA"/>
</dbReference>
<evidence type="ECO:0000313" key="1">
    <source>
        <dbReference type="EMBL" id="KKS97721.1"/>
    </source>
</evidence>
<proteinExistence type="predicted"/>
<gene>
    <name evidence="1" type="ORF">UV74_C0009G0001</name>
</gene>
<protein>
    <submittedName>
        <fullName evidence="1">Uncharacterized protein</fullName>
    </submittedName>
</protein>
<sequence length="46" mass="5181">YVKSQDGCEEATGSCEPMFIVGFDQESTSDVEFNWWIVDTKQASSQ</sequence>
<feature type="non-terminal residue" evidence="1">
    <location>
        <position position="1"/>
    </location>
</feature>
<reference evidence="1 2" key="1">
    <citation type="journal article" date="2015" name="Nature">
        <title>rRNA introns, odd ribosomes, and small enigmatic genomes across a large radiation of phyla.</title>
        <authorList>
            <person name="Brown C.T."/>
            <person name="Hug L.A."/>
            <person name="Thomas B.C."/>
            <person name="Sharon I."/>
            <person name="Castelle C.J."/>
            <person name="Singh A."/>
            <person name="Wilkins M.J."/>
            <person name="Williams K.H."/>
            <person name="Banfield J.F."/>
        </authorList>
    </citation>
    <scope>NUCLEOTIDE SEQUENCE [LARGE SCALE GENOMIC DNA]</scope>
</reference>
<dbReference type="AlphaFoldDB" id="A0A0G1FRS3"/>
<organism evidence="1 2">
    <name type="scientific">Candidatus Woesebacteria bacterium GW2011_GWB1_43_14</name>
    <dbReference type="NCBI Taxonomy" id="1618578"/>
    <lineage>
        <taxon>Bacteria</taxon>
        <taxon>Candidatus Woeseibacteriota</taxon>
    </lineage>
</organism>